<dbReference type="NCBIfam" id="TIGR00096">
    <property type="entry name" value="16S rRNA (cytidine(1402)-2'-O)-methyltransferase"/>
    <property type="match status" value="1"/>
</dbReference>
<dbReference type="Gene3D" id="3.30.950.10">
    <property type="entry name" value="Methyltransferase, Cobalt-precorrin-4 Transmethylase, Domain 2"/>
    <property type="match status" value="1"/>
</dbReference>
<evidence type="ECO:0000256" key="3">
    <source>
        <dbReference type="ARBA" id="ARBA00022603"/>
    </source>
</evidence>
<sequence length="280" mass="31729">MGELYVVSTPIGNLKDITFRAIDTLKEVDLIFSEDTRITKKLLNHLGIKRRIQSLNEHNEIKKTPKILQQLSQGKSVALVSDAGTPLISDPGYCLVKQAREKFFNIIPIPGCCAAIAALSVSGIATDKFYFHGFLPSSELAQLRELDKLAQRKETLIFYESVHRLQSTIGHMIKIFDGDRKAVVCKEITKLHENYFGENLTEIDEFIKNNPKKIRGEFTIIIDGNKQEQVIINRNKMDKILLELLPEMPIKKAVKICVMVSGLSRNETYKRAVMLKSLQT</sequence>
<dbReference type="InterPro" id="IPR014776">
    <property type="entry name" value="4pyrrole_Mease_sub2"/>
</dbReference>
<dbReference type="PANTHER" id="PTHR46111">
    <property type="entry name" value="RIBOSOMAL RNA SMALL SUBUNIT METHYLTRANSFERASE I"/>
    <property type="match status" value="1"/>
</dbReference>
<dbReference type="Pfam" id="PF23016">
    <property type="entry name" value="RsmI_C"/>
    <property type="match status" value="1"/>
</dbReference>
<dbReference type="Gene3D" id="3.40.1010.10">
    <property type="entry name" value="Cobalt-precorrin-4 Transmethylase, Domain 1"/>
    <property type="match status" value="1"/>
</dbReference>
<proteinExistence type="inferred from homology"/>
<evidence type="ECO:0000313" key="8">
    <source>
        <dbReference type="EMBL" id="SVA38503.1"/>
    </source>
</evidence>
<reference evidence="8" key="1">
    <citation type="submission" date="2018-05" db="EMBL/GenBank/DDBJ databases">
        <authorList>
            <person name="Lanie J.A."/>
            <person name="Ng W.-L."/>
            <person name="Kazmierczak K.M."/>
            <person name="Andrzejewski T.M."/>
            <person name="Davidsen T.M."/>
            <person name="Wayne K.J."/>
            <person name="Tettelin H."/>
            <person name="Glass J.I."/>
            <person name="Rusch D."/>
            <person name="Podicherti R."/>
            <person name="Tsui H.-C.T."/>
            <person name="Winkler M.E."/>
        </authorList>
    </citation>
    <scope>NUCLEOTIDE SEQUENCE</scope>
</reference>
<dbReference type="InterPro" id="IPR035996">
    <property type="entry name" value="4pyrrol_Methylase_sf"/>
</dbReference>
<accession>A0A381VGF9</accession>
<organism evidence="8">
    <name type="scientific">marine metagenome</name>
    <dbReference type="NCBI Taxonomy" id="408172"/>
    <lineage>
        <taxon>unclassified sequences</taxon>
        <taxon>metagenomes</taxon>
        <taxon>ecological metagenomes</taxon>
    </lineage>
</organism>
<keyword evidence="4" id="KW-0808">Transferase</keyword>
<dbReference type="InterPro" id="IPR014777">
    <property type="entry name" value="4pyrrole_Mease_sub1"/>
</dbReference>
<dbReference type="GO" id="GO:0032259">
    <property type="term" value="P:methylation"/>
    <property type="evidence" value="ECO:0007669"/>
    <property type="project" value="UniProtKB-KW"/>
</dbReference>
<evidence type="ECO:0000256" key="5">
    <source>
        <dbReference type="ARBA" id="ARBA00022691"/>
    </source>
</evidence>
<dbReference type="PANTHER" id="PTHR46111:SF1">
    <property type="entry name" value="RIBOSOMAL RNA SMALL SUBUNIT METHYLTRANSFERASE I"/>
    <property type="match status" value="1"/>
</dbReference>
<protein>
    <submittedName>
        <fullName evidence="8">Uncharacterized protein</fullName>
    </submittedName>
</protein>
<keyword evidence="2" id="KW-0698">rRNA processing</keyword>
<evidence type="ECO:0000256" key="2">
    <source>
        <dbReference type="ARBA" id="ARBA00022552"/>
    </source>
</evidence>
<dbReference type="HAMAP" id="MF_01877">
    <property type="entry name" value="16SrRNA_methyltr_I"/>
    <property type="match status" value="1"/>
</dbReference>
<dbReference type="FunFam" id="3.30.950.10:FF:000002">
    <property type="entry name" value="Ribosomal RNA small subunit methyltransferase I"/>
    <property type="match status" value="1"/>
</dbReference>
<feature type="domain" description="Tetrapyrrole methylase" evidence="6">
    <location>
        <begin position="4"/>
        <end position="203"/>
    </location>
</feature>
<evidence type="ECO:0000259" key="7">
    <source>
        <dbReference type="Pfam" id="PF23016"/>
    </source>
</evidence>
<dbReference type="InterPro" id="IPR053910">
    <property type="entry name" value="RsmI_HTH"/>
</dbReference>
<evidence type="ECO:0000256" key="1">
    <source>
        <dbReference type="ARBA" id="ARBA00022490"/>
    </source>
</evidence>
<dbReference type="InterPro" id="IPR008189">
    <property type="entry name" value="rRNA_ssu_MeTfrase_I"/>
</dbReference>
<gene>
    <name evidence="8" type="ORF">METZ01_LOCUS91357</name>
</gene>
<dbReference type="GO" id="GO:0008168">
    <property type="term" value="F:methyltransferase activity"/>
    <property type="evidence" value="ECO:0007669"/>
    <property type="project" value="UniProtKB-KW"/>
</dbReference>
<keyword evidence="5" id="KW-0949">S-adenosyl-L-methionine</keyword>
<name>A0A381VGF9_9ZZZZ</name>
<feature type="domain" description="RsmI HTH" evidence="7">
    <location>
        <begin position="237"/>
        <end position="276"/>
    </location>
</feature>
<dbReference type="PIRSF" id="PIRSF005917">
    <property type="entry name" value="MTase_YraL"/>
    <property type="match status" value="1"/>
</dbReference>
<dbReference type="PROSITE" id="PS01296">
    <property type="entry name" value="RSMI"/>
    <property type="match status" value="1"/>
</dbReference>
<dbReference type="AlphaFoldDB" id="A0A381VGF9"/>
<dbReference type="InterPro" id="IPR018063">
    <property type="entry name" value="SAM_MeTrfase_RsmI_CS"/>
</dbReference>
<evidence type="ECO:0000259" key="6">
    <source>
        <dbReference type="Pfam" id="PF00590"/>
    </source>
</evidence>
<dbReference type="CDD" id="cd11648">
    <property type="entry name" value="RsmI"/>
    <property type="match status" value="1"/>
</dbReference>
<dbReference type="InterPro" id="IPR000878">
    <property type="entry name" value="4pyrrol_Mease"/>
</dbReference>
<dbReference type="EMBL" id="UINC01008559">
    <property type="protein sequence ID" value="SVA38503.1"/>
    <property type="molecule type" value="Genomic_DNA"/>
</dbReference>
<keyword evidence="1" id="KW-0963">Cytoplasm</keyword>
<dbReference type="FunFam" id="3.40.1010.10:FF:000007">
    <property type="entry name" value="Ribosomal RNA small subunit methyltransferase I"/>
    <property type="match status" value="1"/>
</dbReference>
<keyword evidence="3" id="KW-0489">Methyltransferase</keyword>
<dbReference type="SUPFAM" id="SSF53790">
    <property type="entry name" value="Tetrapyrrole methylase"/>
    <property type="match status" value="1"/>
</dbReference>
<dbReference type="GO" id="GO:0006364">
    <property type="term" value="P:rRNA processing"/>
    <property type="evidence" value="ECO:0007669"/>
    <property type="project" value="UniProtKB-KW"/>
</dbReference>
<evidence type="ECO:0000256" key="4">
    <source>
        <dbReference type="ARBA" id="ARBA00022679"/>
    </source>
</evidence>
<dbReference type="Pfam" id="PF00590">
    <property type="entry name" value="TP_methylase"/>
    <property type="match status" value="1"/>
</dbReference>